<dbReference type="Proteomes" id="UP001072034">
    <property type="component" value="Unassembled WGS sequence"/>
</dbReference>
<evidence type="ECO:0000313" key="2">
    <source>
        <dbReference type="EMBL" id="MCZ0857900.1"/>
    </source>
</evidence>
<accession>A0ABT4I823</accession>
<name>A0ABT4I823_9ACTO</name>
<reference evidence="2" key="1">
    <citation type="submission" date="2022-10" db="EMBL/GenBank/DDBJ databases">
        <title>Genome sequence of Actinomyces israelii ATCC 10048.</title>
        <authorList>
            <person name="Watt R.M."/>
            <person name="Tong W.M."/>
        </authorList>
    </citation>
    <scope>NUCLEOTIDE SEQUENCE</scope>
    <source>
        <strain evidence="2">ATCC 10048</strain>
    </source>
</reference>
<gene>
    <name evidence="2" type="ORF">OHJ16_07560</name>
</gene>
<organism evidence="2 3">
    <name type="scientific">Actinomyces israelii</name>
    <dbReference type="NCBI Taxonomy" id="1659"/>
    <lineage>
        <taxon>Bacteria</taxon>
        <taxon>Bacillati</taxon>
        <taxon>Actinomycetota</taxon>
        <taxon>Actinomycetes</taxon>
        <taxon>Actinomycetales</taxon>
        <taxon>Actinomycetaceae</taxon>
        <taxon>Actinomyces</taxon>
    </lineage>
</organism>
<protein>
    <recommendedName>
        <fullName evidence="4">DUF5071 domain-containing protein</fullName>
    </recommendedName>
</protein>
<evidence type="ECO:0008006" key="4">
    <source>
        <dbReference type="Google" id="ProtNLM"/>
    </source>
</evidence>
<sequence>MRSAERHGPRQYKRAPHINAQHVDEHPSTGTLIDYVENILRKTGGDLYRADKRGCETVRLLNGWLSGGREQPTRDALAVTLMLRDRQVVSLIPGIVTWIGNEELLPHILRILGMLSRESLEPTLVHSMRTHLNKLQNNEDLFIDACRKVLHHLNLADQIPTLTTEDFASGDLPAPPNDPDALIPSELPQTLSRSATQARIALSILDFTKNRHDLPALLHLWLTNCDLEKYMTALRVMQFLPEGILEDLLPDLAVWGDTDRAYPYVRNILGKLTPEVLQNIFYPAILRELARTSSWSDHDRSWWMYATLLDSIRMIDEAWNLIYVARLHPQAKVREMANELTEHLDDES</sequence>
<evidence type="ECO:0000256" key="1">
    <source>
        <dbReference type="SAM" id="MobiDB-lite"/>
    </source>
</evidence>
<keyword evidence="3" id="KW-1185">Reference proteome</keyword>
<feature type="region of interest" description="Disordered" evidence="1">
    <location>
        <begin position="1"/>
        <end position="25"/>
    </location>
</feature>
<dbReference type="RefSeq" id="WP_268917401.1">
    <property type="nucleotide sequence ID" value="NZ_JAPTMY010000014.1"/>
</dbReference>
<evidence type="ECO:0000313" key="3">
    <source>
        <dbReference type="Proteomes" id="UP001072034"/>
    </source>
</evidence>
<proteinExistence type="predicted"/>
<comment type="caution">
    <text evidence="2">The sequence shown here is derived from an EMBL/GenBank/DDBJ whole genome shotgun (WGS) entry which is preliminary data.</text>
</comment>
<dbReference type="EMBL" id="JAPTMY010000014">
    <property type="protein sequence ID" value="MCZ0857900.1"/>
    <property type="molecule type" value="Genomic_DNA"/>
</dbReference>